<feature type="domain" description="MacB-like periplasmic core" evidence="8">
    <location>
        <begin position="475"/>
        <end position="631"/>
    </location>
</feature>
<dbReference type="InterPro" id="IPR050250">
    <property type="entry name" value="Macrolide_Exporter_MacB"/>
</dbReference>
<evidence type="ECO:0000256" key="4">
    <source>
        <dbReference type="ARBA" id="ARBA00022989"/>
    </source>
</evidence>
<sequence>MYKNYLKMAYRNLMRHKVFSLINISGLALGMTCSILILLWVKDEVSMNRFHEDIDNLYRVMEVQSYPGADDLTTDANPGPLAEALEQELPEVKHAVRSTTWEWKQLFAYNDKVLKVGGRYTDPEFFEVFSFPLLHGNAAQVLKQPNSVVISETVAKQFFDSPEAAMGKMFKVDNSKSYKVTGVMQDVPKNSTMQFDYVMPLEDWISTPGGGWLKDWGNNGIRTFLQLQPGTDMAAFNEKIKPIVKQHEKESNIDLFVQPVSDMYLYGEFRNGSQAGSGNIEDVRLFSVVAVFILIIACINFMNLATARSAKRAKEVGVRKAIGASKSALIRQFMTESVLVAFLALFVSVNLAGILLPHFNDLTGKFISIDLTDPLMLLLLFGVALLTGIISGSYPAFFLSSFDPAVVLKGTTKLSKRVSVFRKGLVVFQFMLSGLLIVSTLVVYLQLHYIRTKNIGMDRENLMYLPLEGELQRKYEVVKRELEGIPGIMSVSSSNQNPMMVGNSTGSVEWKGKDPNANILFSMMTVDYDFLETMGITLKEGRDFSKSFGTDTAAFIVNHEAARLMQLQEPVGESLTLWGERKGHIIGVVNNFHSSSMHVATQPLILVLLPEEDNTLLARIAPGKTTEAVAAVEQIIKRHNPAFPFEYHFLDEDFEMMYKSEAIMGQLTKYFAGIAIFISCLGLFGLALFTAEQRTKEIGIRKVLGASITSIVYMLSKDFLKLVLIANLIALPLGWYFMRSWLNDYAERTEMSWWIFAVAFVSTVLIAMLTLSFHAVKTAVTNPVTSLRTE</sequence>
<gene>
    <name evidence="9" type="ORF">SAMN06296052_11466</name>
</gene>
<dbReference type="EMBL" id="FZOQ01000014">
    <property type="protein sequence ID" value="SNS82556.1"/>
    <property type="molecule type" value="Genomic_DNA"/>
</dbReference>
<dbReference type="Pfam" id="PF02687">
    <property type="entry name" value="FtsX"/>
    <property type="match status" value="2"/>
</dbReference>
<dbReference type="PANTHER" id="PTHR30572:SF18">
    <property type="entry name" value="ABC-TYPE MACROLIDE FAMILY EXPORT SYSTEM PERMEASE COMPONENT 2"/>
    <property type="match status" value="1"/>
</dbReference>
<keyword evidence="4 6" id="KW-1133">Transmembrane helix</keyword>
<feature type="transmembrane region" description="Helical" evidence="6">
    <location>
        <begin position="338"/>
        <end position="356"/>
    </location>
</feature>
<dbReference type="Proteomes" id="UP000198432">
    <property type="component" value="Unassembled WGS sequence"/>
</dbReference>
<evidence type="ECO:0000256" key="6">
    <source>
        <dbReference type="SAM" id="Phobius"/>
    </source>
</evidence>
<dbReference type="PANTHER" id="PTHR30572">
    <property type="entry name" value="MEMBRANE COMPONENT OF TRANSPORTER-RELATED"/>
    <property type="match status" value="1"/>
</dbReference>
<protein>
    <submittedName>
        <fullName evidence="9">Duplicated orphan permease</fullName>
    </submittedName>
</protein>
<feature type="domain" description="MacB-like periplasmic core" evidence="8">
    <location>
        <begin position="20"/>
        <end position="242"/>
    </location>
</feature>
<evidence type="ECO:0000256" key="1">
    <source>
        <dbReference type="ARBA" id="ARBA00004651"/>
    </source>
</evidence>
<dbReference type="GO" id="GO:0005886">
    <property type="term" value="C:plasma membrane"/>
    <property type="evidence" value="ECO:0007669"/>
    <property type="project" value="UniProtKB-SubCell"/>
</dbReference>
<evidence type="ECO:0000259" key="8">
    <source>
        <dbReference type="Pfam" id="PF12704"/>
    </source>
</evidence>
<proteinExistence type="predicted"/>
<organism evidence="9 10">
    <name type="scientific">Pontibacter ummariensis</name>
    <dbReference type="NCBI Taxonomy" id="1610492"/>
    <lineage>
        <taxon>Bacteria</taxon>
        <taxon>Pseudomonadati</taxon>
        <taxon>Bacteroidota</taxon>
        <taxon>Cytophagia</taxon>
        <taxon>Cytophagales</taxon>
        <taxon>Hymenobacteraceae</taxon>
        <taxon>Pontibacter</taxon>
    </lineage>
</organism>
<feature type="transmembrane region" description="Helical" evidence="6">
    <location>
        <begin position="21"/>
        <end position="41"/>
    </location>
</feature>
<dbReference type="InterPro" id="IPR003838">
    <property type="entry name" value="ABC3_permease_C"/>
</dbReference>
<feature type="transmembrane region" description="Helical" evidence="6">
    <location>
        <begin position="753"/>
        <end position="773"/>
    </location>
</feature>
<dbReference type="OrthoDB" id="5933722at2"/>
<dbReference type="RefSeq" id="WP_089320105.1">
    <property type="nucleotide sequence ID" value="NZ_FZOQ01000014.1"/>
</dbReference>
<evidence type="ECO:0000313" key="9">
    <source>
        <dbReference type="EMBL" id="SNS82556.1"/>
    </source>
</evidence>
<keyword evidence="10" id="KW-1185">Reference proteome</keyword>
<keyword evidence="3 6" id="KW-0812">Transmembrane</keyword>
<evidence type="ECO:0000259" key="7">
    <source>
        <dbReference type="Pfam" id="PF02687"/>
    </source>
</evidence>
<evidence type="ECO:0000313" key="10">
    <source>
        <dbReference type="Proteomes" id="UP000198432"/>
    </source>
</evidence>
<evidence type="ECO:0000256" key="3">
    <source>
        <dbReference type="ARBA" id="ARBA00022692"/>
    </source>
</evidence>
<evidence type="ECO:0000256" key="5">
    <source>
        <dbReference type="ARBA" id="ARBA00023136"/>
    </source>
</evidence>
<feature type="domain" description="ABC3 transporter permease C-terminal" evidence="7">
    <location>
        <begin position="288"/>
        <end position="402"/>
    </location>
</feature>
<name>A0A239HMD7_9BACT</name>
<keyword evidence="2" id="KW-1003">Cell membrane</keyword>
<feature type="domain" description="ABC3 transporter permease C-terminal" evidence="7">
    <location>
        <begin position="671"/>
        <end position="771"/>
    </location>
</feature>
<accession>A0A239HMD7</accession>
<evidence type="ECO:0000256" key="2">
    <source>
        <dbReference type="ARBA" id="ARBA00022475"/>
    </source>
</evidence>
<feature type="transmembrane region" description="Helical" evidence="6">
    <location>
        <begin position="376"/>
        <end position="399"/>
    </location>
</feature>
<feature type="transmembrane region" description="Helical" evidence="6">
    <location>
        <begin position="285"/>
        <end position="305"/>
    </location>
</feature>
<feature type="transmembrane region" description="Helical" evidence="6">
    <location>
        <begin position="670"/>
        <end position="691"/>
    </location>
</feature>
<comment type="subcellular location">
    <subcellularLocation>
        <location evidence="1">Cell membrane</location>
        <topology evidence="1">Multi-pass membrane protein</topology>
    </subcellularLocation>
</comment>
<dbReference type="InterPro" id="IPR025857">
    <property type="entry name" value="MacB_PCD"/>
</dbReference>
<dbReference type="GO" id="GO:0022857">
    <property type="term" value="F:transmembrane transporter activity"/>
    <property type="evidence" value="ECO:0007669"/>
    <property type="project" value="TreeGrafter"/>
</dbReference>
<feature type="transmembrane region" description="Helical" evidence="6">
    <location>
        <begin position="719"/>
        <end position="738"/>
    </location>
</feature>
<keyword evidence="5 6" id="KW-0472">Membrane</keyword>
<feature type="transmembrane region" description="Helical" evidence="6">
    <location>
        <begin position="420"/>
        <end position="445"/>
    </location>
</feature>
<dbReference type="AlphaFoldDB" id="A0A239HMD7"/>
<reference evidence="10" key="1">
    <citation type="submission" date="2017-06" db="EMBL/GenBank/DDBJ databases">
        <authorList>
            <person name="Varghese N."/>
            <person name="Submissions S."/>
        </authorList>
    </citation>
    <scope>NUCLEOTIDE SEQUENCE [LARGE SCALE GENOMIC DNA]</scope>
    <source>
        <strain evidence="10">NKM1</strain>
    </source>
</reference>
<dbReference type="Pfam" id="PF12704">
    <property type="entry name" value="MacB_PCD"/>
    <property type="match status" value="2"/>
</dbReference>